<sequence length="428" mass="49314">MFVITESRQQLTLNWTPGDIQGHLNQNLIKPHYQEIHINGLKNSYSVFADYSILSRAKTLYLTNCLLDLSQIQGEFECVHLVDCECVNDFVNCKSNDLRVQHSLISTQQIQKLENNIYLTVTDCDIDLSFFYGYFASISLNQCKISQTAQNLKVKYVYISDCSFNTESLESIDCETLQISGKQKYIVLPLNSKAARKLANLKGCTLDLSGVAENWTELKCDECKLQRVDNDIQQNQSHSTNLQLYNCKLSDYSLFVGKWGQISLVNCNFQCLNNFYQKIISYQVELENVNISDFSCFQTIHLKITNCIVKEIPKYANLVLDGCQLILSPKYIQVYGITIKNCFLAKFSIIYFPKINRIQFCNQNAQNQNFISSFLKSKKNIKYRKASLTKRMKQELNRIVLKRSLVLNFQLNMDSIKIAIQQLKIGCE</sequence>
<reference evidence="2 3" key="2">
    <citation type="submission" date="2024-07" db="EMBL/GenBank/DDBJ databases">
        <authorList>
            <person name="Akdeniz Z."/>
        </authorList>
    </citation>
    <scope>NUCLEOTIDE SEQUENCE [LARGE SCALE GENOMIC DNA]</scope>
</reference>
<keyword evidence="3" id="KW-1185">Reference proteome</keyword>
<comment type="caution">
    <text evidence="1">The sequence shown here is derived from an EMBL/GenBank/DDBJ whole genome shotgun (WGS) entry which is preliminary data.</text>
</comment>
<name>A0AA86PQS1_9EUKA</name>
<dbReference type="Proteomes" id="UP001642409">
    <property type="component" value="Unassembled WGS sequence"/>
</dbReference>
<evidence type="ECO:0000313" key="3">
    <source>
        <dbReference type="Proteomes" id="UP001642409"/>
    </source>
</evidence>
<dbReference type="EMBL" id="CAXDID020000135">
    <property type="protein sequence ID" value="CAL6036984.1"/>
    <property type="molecule type" value="Genomic_DNA"/>
</dbReference>
<evidence type="ECO:0000313" key="2">
    <source>
        <dbReference type="EMBL" id="CAL6036984.1"/>
    </source>
</evidence>
<dbReference type="EMBL" id="CATOUU010000720">
    <property type="protein sequence ID" value="CAI9943951.1"/>
    <property type="molecule type" value="Genomic_DNA"/>
</dbReference>
<dbReference type="AlphaFoldDB" id="A0AA86PQS1"/>
<reference evidence="1" key="1">
    <citation type="submission" date="2023-06" db="EMBL/GenBank/DDBJ databases">
        <authorList>
            <person name="Kurt Z."/>
        </authorList>
    </citation>
    <scope>NUCLEOTIDE SEQUENCE</scope>
</reference>
<proteinExistence type="predicted"/>
<accession>A0AA86PQS1</accession>
<evidence type="ECO:0000313" key="1">
    <source>
        <dbReference type="EMBL" id="CAI9943951.1"/>
    </source>
</evidence>
<gene>
    <name evidence="1" type="ORF">HINF_LOCUS31596</name>
    <name evidence="2" type="ORF">HINF_LOCUS36674</name>
</gene>
<protein>
    <submittedName>
        <fullName evidence="2">Hypothetical_protein</fullName>
    </submittedName>
</protein>
<organism evidence="1">
    <name type="scientific">Hexamita inflata</name>
    <dbReference type="NCBI Taxonomy" id="28002"/>
    <lineage>
        <taxon>Eukaryota</taxon>
        <taxon>Metamonada</taxon>
        <taxon>Diplomonadida</taxon>
        <taxon>Hexamitidae</taxon>
        <taxon>Hexamitinae</taxon>
        <taxon>Hexamita</taxon>
    </lineage>
</organism>